<feature type="domain" description="DUF1592" evidence="4">
    <location>
        <begin position="475"/>
        <end position="602"/>
    </location>
</feature>
<dbReference type="InterPro" id="IPR011429">
    <property type="entry name" value="Cyt_c_Planctomycete-type"/>
</dbReference>
<dbReference type="Pfam" id="PF07624">
    <property type="entry name" value="PSD2"/>
    <property type="match status" value="1"/>
</dbReference>
<feature type="domain" description="DUF1595" evidence="6">
    <location>
        <begin position="403"/>
        <end position="464"/>
    </location>
</feature>
<accession>A0A934S6V4</accession>
<protein>
    <submittedName>
        <fullName evidence="7">DUF1592 domain-containing protein</fullName>
    </submittedName>
</protein>
<dbReference type="RefSeq" id="WP_200358517.1">
    <property type="nucleotide sequence ID" value="NZ_JAENIL010000067.1"/>
</dbReference>
<reference evidence="7" key="1">
    <citation type="submission" date="2021-01" db="EMBL/GenBank/DDBJ databases">
        <title>Modified the classification status of verrucomicrobia.</title>
        <authorList>
            <person name="Feng X."/>
        </authorList>
    </citation>
    <scope>NUCLEOTIDE SEQUENCE</scope>
    <source>
        <strain evidence="7">KCTC 13126</strain>
    </source>
</reference>
<evidence type="ECO:0000259" key="4">
    <source>
        <dbReference type="Pfam" id="PF07631"/>
    </source>
</evidence>
<evidence type="ECO:0000259" key="2">
    <source>
        <dbReference type="Pfam" id="PF07626"/>
    </source>
</evidence>
<organism evidence="7 8">
    <name type="scientific">Pelagicoccus mobilis</name>
    <dbReference type="NCBI Taxonomy" id="415221"/>
    <lineage>
        <taxon>Bacteria</taxon>
        <taxon>Pseudomonadati</taxon>
        <taxon>Verrucomicrobiota</taxon>
        <taxon>Opitutia</taxon>
        <taxon>Puniceicoccales</taxon>
        <taxon>Pelagicoccaceae</taxon>
        <taxon>Pelagicoccus</taxon>
    </lineage>
</organism>
<comment type="caution">
    <text evidence="7">The sequence shown here is derived from an EMBL/GenBank/DDBJ whole genome shotgun (WGS) entry which is preliminary data.</text>
</comment>
<dbReference type="InterPro" id="IPR013042">
    <property type="entry name" value="DUF1592"/>
</dbReference>
<keyword evidence="8" id="KW-1185">Reference proteome</keyword>
<feature type="domain" description="Cytochrome C Planctomycete-type" evidence="5">
    <location>
        <begin position="13"/>
        <end position="61"/>
    </location>
</feature>
<dbReference type="Proteomes" id="UP000617628">
    <property type="component" value="Unassembled WGS sequence"/>
</dbReference>
<feature type="domain" description="DUF1585" evidence="1">
    <location>
        <begin position="744"/>
        <end position="817"/>
    </location>
</feature>
<evidence type="ECO:0000259" key="5">
    <source>
        <dbReference type="Pfam" id="PF07635"/>
    </source>
</evidence>
<evidence type="ECO:0000313" key="7">
    <source>
        <dbReference type="EMBL" id="MBK1880023.1"/>
    </source>
</evidence>
<dbReference type="InterPro" id="IPR013039">
    <property type="entry name" value="DUF1588"/>
</dbReference>
<dbReference type="Pfam" id="PF07626">
    <property type="entry name" value="PSD3"/>
    <property type="match status" value="1"/>
</dbReference>
<dbReference type="AlphaFoldDB" id="A0A934S6V4"/>
<evidence type="ECO:0000259" key="3">
    <source>
        <dbReference type="Pfam" id="PF07627"/>
    </source>
</evidence>
<evidence type="ECO:0000259" key="1">
    <source>
        <dbReference type="Pfam" id="PF07624"/>
    </source>
</evidence>
<dbReference type="InterPro" id="IPR013036">
    <property type="entry name" value="DUF1587"/>
</dbReference>
<evidence type="ECO:0000259" key="6">
    <source>
        <dbReference type="Pfam" id="PF07637"/>
    </source>
</evidence>
<dbReference type="Pfam" id="PF07631">
    <property type="entry name" value="PSD4"/>
    <property type="match status" value="1"/>
</dbReference>
<feature type="domain" description="DUF1588" evidence="3">
    <location>
        <begin position="621"/>
        <end position="717"/>
    </location>
</feature>
<name>A0A934S6V4_9BACT</name>
<dbReference type="InterPro" id="IPR013043">
    <property type="entry name" value="DUF1595"/>
</dbReference>
<proteinExistence type="predicted"/>
<dbReference type="Pfam" id="PF07627">
    <property type="entry name" value="PSCyt3"/>
    <property type="match status" value="1"/>
</dbReference>
<dbReference type="Pfam" id="PF07635">
    <property type="entry name" value="PSCyt1"/>
    <property type="match status" value="1"/>
</dbReference>
<dbReference type="InterPro" id="IPR011478">
    <property type="entry name" value="DUF1585"/>
</dbReference>
<evidence type="ECO:0000313" key="8">
    <source>
        <dbReference type="Proteomes" id="UP000617628"/>
    </source>
</evidence>
<sequence>MPEHHRAMFEEYCYDCHDTFAEEGGVDLEKLSFNISEDLENAALWQKVLDVLNSKEMPPEEELQIAPDVKTAFLDDLSNQLVSARDILGDSGGVITLRRLNRREYQNTIEDLLGIRPDVSELPDDQTVAGFDTQGASLFFSSDQLEKYHAVARNSLQLALTSKKKPQSKTYRIEPEDTFFKTYAKKAHEFKEAAERAIAWQSQSKKPSTEFGFIDDHDADEALGWYHKFFPQLADYLKRPENQNGTSLISTIKQGITRVKTPTQYQKLGGKYLLRVKAGTYKGASDRLSYLEFTSKVEKSDSQDYLGWRKVNGTLKNPEIIEFPIELEAGKRTSFYVHQRTHMGRGDKNIWSKVRAENGIGPAPGIWIDWIELEGPIHDTWPPEAVSKLLFERPKGWSDTEYANEVIERFADRAFRSQSPSPEFVSKLQGRYLQKRDAGLSFIDALIDPLSIILTAPSFVYMVEPAVAEGEDDSLTGSELAVRLAYFIWSSPPDEELMESGESGRLLEADELRYQTERLLEDPRSARFVQSFAHQFFEMERLDNFEFKALNFPTFDNAAKESARQEIFQTLQVMLDEELPLKTLLKSDFIMANDVLAEYYGIEGVTGPEFRKVAVSAKSPRGGMLGSAAVMAMGSDGNRSSPVERGAWVLRHLLDDAPPPAPANVPQLDRLFGTPLSSRDLQKAHMIEPQCAQCHRKIDPIGYGLQNFDAAGGWRKMETVTASKGGGKRVTRSFKIDPHGQLPDGTKFKNFYGLRDAVAQNEKEFARGISKALISYGLGRPYGFTDRDLASQIVRKGRSSGYTFNSLIHALIQSDPFQTK</sequence>
<dbReference type="Pfam" id="PF07637">
    <property type="entry name" value="PSD5"/>
    <property type="match status" value="1"/>
</dbReference>
<feature type="domain" description="DUF1587" evidence="2">
    <location>
        <begin position="98"/>
        <end position="160"/>
    </location>
</feature>
<dbReference type="EMBL" id="JAENIL010000067">
    <property type="protein sequence ID" value="MBK1880023.1"/>
    <property type="molecule type" value="Genomic_DNA"/>
</dbReference>
<gene>
    <name evidence="7" type="ORF">JIN87_24275</name>
</gene>